<dbReference type="PANTHER" id="PTHR30532">
    <property type="entry name" value="IRON III DICITRATE-BINDING PERIPLASMIC PROTEIN"/>
    <property type="match status" value="1"/>
</dbReference>
<dbReference type="PROSITE" id="PS50983">
    <property type="entry name" value="FE_B12_PBP"/>
    <property type="match status" value="1"/>
</dbReference>
<accession>A0ABS8CV87</accession>
<dbReference type="PROSITE" id="PS51257">
    <property type="entry name" value="PROKAR_LIPOPROTEIN"/>
    <property type="match status" value="1"/>
</dbReference>
<evidence type="ECO:0000259" key="7">
    <source>
        <dbReference type="PROSITE" id="PS50983"/>
    </source>
</evidence>
<feature type="signal peptide" evidence="6">
    <location>
        <begin position="1"/>
        <end position="23"/>
    </location>
</feature>
<dbReference type="SUPFAM" id="SSF53807">
    <property type="entry name" value="Helical backbone' metal receptor"/>
    <property type="match status" value="1"/>
</dbReference>
<evidence type="ECO:0000256" key="1">
    <source>
        <dbReference type="ARBA" id="ARBA00004196"/>
    </source>
</evidence>
<evidence type="ECO:0000313" key="8">
    <source>
        <dbReference type="EMBL" id="MCB5445170.1"/>
    </source>
</evidence>
<comment type="caution">
    <text evidence="8">The sequence shown here is derived from an EMBL/GenBank/DDBJ whole genome shotgun (WGS) entry which is preliminary data.</text>
</comment>
<dbReference type="CDD" id="cd01146">
    <property type="entry name" value="FhuD"/>
    <property type="match status" value="1"/>
</dbReference>
<feature type="chain" id="PRO_5045050671" evidence="6">
    <location>
        <begin position="24"/>
        <end position="318"/>
    </location>
</feature>
<evidence type="ECO:0000256" key="6">
    <source>
        <dbReference type="SAM" id="SignalP"/>
    </source>
</evidence>
<keyword evidence="4 6" id="KW-0732">Signal</keyword>
<dbReference type="Proteomes" id="UP001299409">
    <property type="component" value="Unassembled WGS sequence"/>
</dbReference>
<evidence type="ECO:0000256" key="2">
    <source>
        <dbReference type="ARBA" id="ARBA00008814"/>
    </source>
</evidence>
<keyword evidence="3" id="KW-0813">Transport</keyword>
<dbReference type="EMBL" id="JAJBMB010000002">
    <property type="protein sequence ID" value="MCB5445170.1"/>
    <property type="molecule type" value="Genomic_DNA"/>
</dbReference>
<keyword evidence="5" id="KW-0175">Coiled coil</keyword>
<feature type="domain" description="Fe/B12 periplasmic-binding" evidence="7">
    <location>
        <begin position="59"/>
        <end position="318"/>
    </location>
</feature>
<comment type="subcellular location">
    <subcellularLocation>
        <location evidence="1">Cell envelope</location>
    </subcellularLocation>
</comment>
<comment type="similarity">
    <text evidence="2">Belongs to the bacterial solute-binding protein 8 family.</text>
</comment>
<sequence>MKLGKLSKKILMTSLILSSIALVGCTTNNSTNKENNSSDNQITVQHKLGTTKLNSKPKRIAVLELSFLDSLHNLDIDPVAIADDGESNKVTDVTNGEKIDYVSVGDRKEPNLEELSSMDLDLIIADTSRHSEIYEDLNKIAPTIVLDSIDSSYDEYIENFETIAEIVGKEDVAKAKIEEAEKVLSDVKDKAKDKVSDEEVLTVSPKNDEYTAHTSSSFVGQVLEKAGFKNAIQSDDREASLSLEQLVEINPDIIVYMRDDIDTTIYTEWKDTELYKSLDAVKNNKVYTTVARGPWTQYRGFISVNTLTKEMSGWLLNN</sequence>
<dbReference type="Gene3D" id="3.40.50.1980">
    <property type="entry name" value="Nitrogenase molybdenum iron protein domain"/>
    <property type="match status" value="2"/>
</dbReference>
<dbReference type="Pfam" id="PF01497">
    <property type="entry name" value="Peripla_BP_2"/>
    <property type="match status" value="1"/>
</dbReference>
<evidence type="ECO:0000313" key="9">
    <source>
        <dbReference type="Proteomes" id="UP001299409"/>
    </source>
</evidence>
<dbReference type="InterPro" id="IPR051313">
    <property type="entry name" value="Bact_iron-sidero_bind"/>
</dbReference>
<organism evidence="8 9">
    <name type="scientific">Intestinibacter bartlettii</name>
    <dbReference type="NCBI Taxonomy" id="261299"/>
    <lineage>
        <taxon>Bacteria</taxon>
        <taxon>Bacillati</taxon>
        <taxon>Bacillota</taxon>
        <taxon>Clostridia</taxon>
        <taxon>Peptostreptococcales</taxon>
        <taxon>Peptostreptococcaceae</taxon>
        <taxon>Intestinibacter</taxon>
    </lineage>
</organism>
<feature type="coiled-coil region" evidence="5">
    <location>
        <begin position="170"/>
        <end position="197"/>
    </location>
</feature>
<keyword evidence="9" id="KW-1185">Reference proteome</keyword>
<dbReference type="PANTHER" id="PTHR30532:SF29">
    <property type="entry name" value="FE(3+) DICITRATE-BINDING PERIPLASMIC PROTEIN"/>
    <property type="match status" value="1"/>
</dbReference>
<proteinExistence type="inferred from homology"/>
<evidence type="ECO:0000256" key="4">
    <source>
        <dbReference type="ARBA" id="ARBA00022729"/>
    </source>
</evidence>
<evidence type="ECO:0000256" key="5">
    <source>
        <dbReference type="SAM" id="Coils"/>
    </source>
</evidence>
<protein>
    <submittedName>
        <fullName evidence="8">ABC transporter substrate-binding protein</fullName>
    </submittedName>
</protein>
<evidence type="ECO:0000256" key="3">
    <source>
        <dbReference type="ARBA" id="ARBA00022448"/>
    </source>
</evidence>
<reference evidence="8 9" key="1">
    <citation type="submission" date="2021-10" db="EMBL/GenBank/DDBJ databases">
        <title>Collection of gut derived symbiotic bacterial strains cultured from healthy donors.</title>
        <authorList>
            <person name="Lin H."/>
            <person name="Littmann E."/>
            <person name="Claire K."/>
            <person name="Pamer E."/>
        </authorList>
    </citation>
    <scope>NUCLEOTIDE SEQUENCE [LARGE SCALE GENOMIC DNA]</scope>
    <source>
        <strain evidence="8 9">MSK.17.68</strain>
    </source>
</reference>
<dbReference type="RefSeq" id="WP_226914198.1">
    <property type="nucleotide sequence ID" value="NZ_BAABXU010000001.1"/>
</dbReference>
<dbReference type="InterPro" id="IPR002491">
    <property type="entry name" value="ABC_transptr_periplasmic_BD"/>
</dbReference>
<gene>
    <name evidence="8" type="ORF">LIP50_03025</name>
</gene>
<name>A0ABS8CV87_9FIRM</name>